<evidence type="ECO:0000313" key="3">
    <source>
        <dbReference type="Proteomes" id="UP000037251"/>
    </source>
</evidence>
<feature type="compositionally biased region" description="Polar residues" evidence="1">
    <location>
        <begin position="1"/>
        <end position="10"/>
    </location>
</feature>
<dbReference type="EMBL" id="LGUS01000174">
    <property type="protein sequence ID" value="KOG33338.1"/>
    <property type="molecule type" value="Genomic_DNA"/>
</dbReference>
<organism evidence="2 3">
    <name type="scientific">Streptomyces resistomycificus</name>
    <dbReference type="NCBI Taxonomy" id="67356"/>
    <lineage>
        <taxon>Bacteria</taxon>
        <taxon>Bacillati</taxon>
        <taxon>Actinomycetota</taxon>
        <taxon>Actinomycetes</taxon>
        <taxon>Kitasatosporales</taxon>
        <taxon>Streptomycetaceae</taxon>
        <taxon>Streptomyces</taxon>
        <taxon>Streptomyces aurantiacus group</taxon>
    </lineage>
</organism>
<keyword evidence="3" id="KW-1185">Reference proteome</keyword>
<feature type="region of interest" description="Disordered" evidence="1">
    <location>
        <begin position="1"/>
        <end position="26"/>
    </location>
</feature>
<name>A0A0L8L539_9ACTN</name>
<gene>
    <name evidence="2" type="ORF">ADK37_23475</name>
</gene>
<protein>
    <submittedName>
        <fullName evidence="2">Uncharacterized protein</fullName>
    </submittedName>
</protein>
<dbReference type="Proteomes" id="UP000037251">
    <property type="component" value="Unassembled WGS sequence"/>
</dbReference>
<evidence type="ECO:0000313" key="2">
    <source>
        <dbReference type="EMBL" id="KOG33338.1"/>
    </source>
</evidence>
<dbReference type="RefSeq" id="WP_030040150.1">
    <property type="nucleotide sequence ID" value="NZ_KL575597.1"/>
</dbReference>
<dbReference type="eggNOG" id="ENOG5030HN6">
    <property type="taxonomic scope" value="Bacteria"/>
</dbReference>
<dbReference type="AlphaFoldDB" id="A0A0L8L539"/>
<evidence type="ECO:0000256" key="1">
    <source>
        <dbReference type="SAM" id="MobiDB-lite"/>
    </source>
</evidence>
<dbReference type="OrthoDB" id="4311362at2"/>
<reference evidence="3" key="1">
    <citation type="submission" date="2015-07" db="EMBL/GenBank/DDBJ databases">
        <authorList>
            <person name="Ju K.-S."/>
            <person name="Doroghazi J.R."/>
            <person name="Metcalf W.W."/>
        </authorList>
    </citation>
    <scope>NUCLEOTIDE SEQUENCE [LARGE SCALE GENOMIC DNA]</scope>
    <source>
        <strain evidence="3">NRRL 2290</strain>
    </source>
</reference>
<comment type="caution">
    <text evidence="2">The sequence shown here is derived from an EMBL/GenBank/DDBJ whole genome shotgun (WGS) entry which is preliminary data.</text>
</comment>
<proteinExistence type="predicted"/>
<sequence length="99" mass="11057">MTAPQATTSAPRKRPAPKIREKLPAPQTAEGQLFAYTPYEAAIWAPFSGRKIAEMCRRKEIDYVFNGRDNYLTGAQIVALIERYTVKPFSKAEPARVAA</sequence>
<dbReference type="PATRIC" id="fig|67356.5.peg.5004"/>
<dbReference type="STRING" id="67356.AQJ84_11415"/>
<accession>A0A0L8L539</accession>